<dbReference type="InterPro" id="IPR005883">
    <property type="entry name" value="PilM"/>
</dbReference>
<dbReference type="InterPro" id="IPR043129">
    <property type="entry name" value="ATPase_NBD"/>
</dbReference>
<evidence type="ECO:0000313" key="2">
    <source>
        <dbReference type="Proteomes" id="UP000178175"/>
    </source>
</evidence>
<dbReference type="Pfam" id="PF11104">
    <property type="entry name" value="PilM_2"/>
    <property type="match status" value="2"/>
</dbReference>
<dbReference type="SUPFAM" id="SSF53067">
    <property type="entry name" value="Actin-like ATPase domain"/>
    <property type="match status" value="1"/>
</dbReference>
<evidence type="ECO:0008006" key="3">
    <source>
        <dbReference type="Google" id="ProtNLM"/>
    </source>
</evidence>
<dbReference type="PANTHER" id="PTHR32432:SF3">
    <property type="entry name" value="ETHANOLAMINE UTILIZATION PROTEIN EUTJ"/>
    <property type="match status" value="1"/>
</dbReference>
<organism evidence="1 2">
    <name type="scientific">Candidatus Zambryskibacteria bacterium RIFCSPHIGHO2_02_FULL_43_14</name>
    <dbReference type="NCBI Taxonomy" id="1802748"/>
    <lineage>
        <taxon>Bacteria</taxon>
        <taxon>Candidatus Zambryskiibacteriota</taxon>
    </lineage>
</organism>
<dbReference type="Gene3D" id="3.30.420.40">
    <property type="match status" value="2"/>
</dbReference>
<reference evidence="1 2" key="1">
    <citation type="journal article" date="2016" name="Nat. Commun.">
        <title>Thousands of microbial genomes shed light on interconnected biogeochemical processes in an aquifer system.</title>
        <authorList>
            <person name="Anantharaman K."/>
            <person name="Brown C.T."/>
            <person name="Hug L.A."/>
            <person name="Sharon I."/>
            <person name="Castelle C.J."/>
            <person name="Probst A.J."/>
            <person name="Thomas B.C."/>
            <person name="Singh A."/>
            <person name="Wilkins M.J."/>
            <person name="Karaoz U."/>
            <person name="Brodie E.L."/>
            <person name="Williams K.H."/>
            <person name="Hubbard S.S."/>
            <person name="Banfield J.F."/>
        </authorList>
    </citation>
    <scope>NUCLEOTIDE SEQUENCE [LARGE SCALE GENOMIC DNA]</scope>
</reference>
<sequence>MAFFSKFTSRGESATLGVDIGSSAIKIVQIKKKNGQAVLETYGELALGPYAGLGVGQAVVLPPDKIAQALVDLMKEKEVNITTKKCGISIPFASSLMSVIEMPEVSAKQLSVMVPLEARRYIPVPISEVMLDWSIIPKNEVRPEDSQEFSTAETDSSFNTGASVHPALAKIDVLIVAIHQETIARYQEIATKGGLEASFFEIEIFSTMRAVLDETLRPVMIIDMGAASTKLYVVERGIVRSSHTINRGSQDITSTISKSLGLTLEQAEIIKREKGALGSDKNLTDIIVLVLDYIFAEISNALLAFEKKHNKTIAKIILVGGGSALKGFSELAKNNFKAEVFSADPFSKLSAPAFLVNILRETGPEFAVAIGLALRKLAEEE</sequence>
<dbReference type="AlphaFoldDB" id="A0A1G2TF00"/>
<gene>
    <name evidence="1" type="ORF">A3C70_00230</name>
</gene>
<dbReference type="PANTHER" id="PTHR32432">
    <property type="entry name" value="CELL DIVISION PROTEIN FTSA-RELATED"/>
    <property type="match status" value="1"/>
</dbReference>
<dbReference type="Proteomes" id="UP000178175">
    <property type="component" value="Unassembled WGS sequence"/>
</dbReference>
<dbReference type="PIRSF" id="PIRSF019169">
    <property type="entry name" value="PilM"/>
    <property type="match status" value="1"/>
</dbReference>
<dbReference type="InterPro" id="IPR050696">
    <property type="entry name" value="FtsA/MreB"/>
</dbReference>
<name>A0A1G2TF00_9BACT</name>
<comment type="caution">
    <text evidence="1">The sequence shown here is derived from an EMBL/GenBank/DDBJ whole genome shotgun (WGS) entry which is preliminary data.</text>
</comment>
<protein>
    <recommendedName>
        <fullName evidence="3">SHS2 domain-containing protein</fullName>
    </recommendedName>
</protein>
<dbReference type="Gene3D" id="3.30.1490.300">
    <property type="match status" value="1"/>
</dbReference>
<dbReference type="CDD" id="cd24049">
    <property type="entry name" value="ASKHA_NBD_PilM"/>
    <property type="match status" value="1"/>
</dbReference>
<accession>A0A1G2TF00</accession>
<evidence type="ECO:0000313" key="1">
    <source>
        <dbReference type="EMBL" id="OHA95875.1"/>
    </source>
</evidence>
<proteinExistence type="predicted"/>
<dbReference type="EMBL" id="MHVR01000015">
    <property type="protein sequence ID" value="OHA95875.1"/>
    <property type="molecule type" value="Genomic_DNA"/>
</dbReference>